<proteinExistence type="predicted"/>
<name>I0YMD7_COCSC</name>
<evidence type="ECO:0000313" key="4">
    <source>
        <dbReference type="EMBL" id="EIE19556.1"/>
    </source>
</evidence>
<keyword evidence="3" id="KW-0472">Membrane</keyword>
<reference evidence="4 5" key="1">
    <citation type="journal article" date="2012" name="Genome Biol.">
        <title>The genome of the polar eukaryotic microalga coccomyxa subellipsoidea reveals traits of cold adaptation.</title>
        <authorList>
            <person name="Blanc G."/>
            <person name="Agarkova I."/>
            <person name="Grimwood J."/>
            <person name="Kuo A."/>
            <person name="Brueggeman A."/>
            <person name="Dunigan D."/>
            <person name="Gurnon J."/>
            <person name="Ladunga I."/>
            <person name="Lindquist E."/>
            <person name="Lucas S."/>
            <person name="Pangilinan J."/>
            <person name="Proschold T."/>
            <person name="Salamov A."/>
            <person name="Schmutz J."/>
            <person name="Weeks D."/>
            <person name="Yamada T."/>
            <person name="Claverie J.M."/>
            <person name="Grigoriev I."/>
            <person name="Van Etten J."/>
            <person name="Lomsadze A."/>
            <person name="Borodovsky M."/>
        </authorList>
    </citation>
    <scope>NUCLEOTIDE SEQUENCE [LARGE SCALE GENOMIC DNA]</scope>
    <source>
        <strain evidence="4 5">C-169</strain>
    </source>
</reference>
<evidence type="ECO:0000313" key="5">
    <source>
        <dbReference type="Proteomes" id="UP000007264"/>
    </source>
</evidence>
<evidence type="ECO:0000256" key="2">
    <source>
        <dbReference type="SAM" id="MobiDB-lite"/>
    </source>
</evidence>
<sequence>MLRGRAVPPYSAPPISRPPRCRDSIIPRACSYTAADHRRQLQKVGVDAEQASVHAEMTTAASKQAKQETTSEMAPSLSLLTQKTDVLGAKMEALEDSLGSKLSKQENLLVTKLDKVDGDLQALSKDLQALSKDLLSVKLNTRWGLVLLLVVIMVMSGAFDITKTLLWKLLQF</sequence>
<protein>
    <submittedName>
        <fullName evidence="4">Uncharacterized protein</fullName>
    </submittedName>
</protein>
<dbReference type="Proteomes" id="UP000007264">
    <property type="component" value="Unassembled WGS sequence"/>
</dbReference>
<keyword evidence="5" id="KW-1185">Reference proteome</keyword>
<dbReference type="KEGG" id="csl:COCSUDRAFT_34168"/>
<dbReference type="AlphaFoldDB" id="I0YMD7"/>
<keyword evidence="3" id="KW-0812">Transmembrane</keyword>
<keyword evidence="1" id="KW-0175">Coiled coil</keyword>
<dbReference type="RefSeq" id="XP_005644100.1">
    <property type="nucleotide sequence ID" value="XM_005644043.1"/>
</dbReference>
<organism evidence="4 5">
    <name type="scientific">Coccomyxa subellipsoidea (strain C-169)</name>
    <name type="common">Green microalga</name>
    <dbReference type="NCBI Taxonomy" id="574566"/>
    <lineage>
        <taxon>Eukaryota</taxon>
        <taxon>Viridiplantae</taxon>
        <taxon>Chlorophyta</taxon>
        <taxon>core chlorophytes</taxon>
        <taxon>Trebouxiophyceae</taxon>
        <taxon>Trebouxiophyceae incertae sedis</taxon>
        <taxon>Coccomyxaceae</taxon>
        <taxon>Coccomyxa</taxon>
        <taxon>Coccomyxa subellipsoidea</taxon>
    </lineage>
</organism>
<feature type="region of interest" description="Disordered" evidence="2">
    <location>
        <begin position="1"/>
        <end position="20"/>
    </location>
</feature>
<gene>
    <name evidence="4" type="ORF">COCSUDRAFT_34168</name>
</gene>
<keyword evidence="3" id="KW-1133">Transmembrane helix</keyword>
<evidence type="ECO:0000256" key="3">
    <source>
        <dbReference type="SAM" id="Phobius"/>
    </source>
</evidence>
<accession>I0YMD7</accession>
<feature type="coiled-coil region" evidence="1">
    <location>
        <begin position="113"/>
        <end position="140"/>
    </location>
</feature>
<evidence type="ECO:0000256" key="1">
    <source>
        <dbReference type="SAM" id="Coils"/>
    </source>
</evidence>
<feature type="transmembrane region" description="Helical" evidence="3">
    <location>
        <begin position="143"/>
        <end position="162"/>
    </location>
</feature>
<dbReference type="GeneID" id="17037528"/>
<dbReference type="EMBL" id="AGSI01000018">
    <property type="protein sequence ID" value="EIE19556.1"/>
    <property type="molecule type" value="Genomic_DNA"/>
</dbReference>
<comment type="caution">
    <text evidence="4">The sequence shown here is derived from an EMBL/GenBank/DDBJ whole genome shotgun (WGS) entry which is preliminary data.</text>
</comment>